<sequence>MTTRLLLLFLCSAIIAGCDSTRDAAEKSNPRIQKGLEQAQLKRWDDAIRQFQTALDNHPGFSRPNLELALIYHQQKKDYVQAIYHYERYLEKQPDSDKAPLIADWIRQAKISLVAQVGQSNRGINEEIIRLTRENNLLRKQLEDLQTAAEAPAPSHPAPSSEAETKPDPALAKVAEPKEVKPEPIPPAEKPPARIQTPAPTPETYTVLPGDTLSKIARTVYGDISKWKDIYSANMDKMENENDLKAGQVITIPKP</sequence>
<dbReference type="Pfam" id="PF13432">
    <property type="entry name" value="TPR_16"/>
    <property type="match status" value="1"/>
</dbReference>
<dbReference type="KEGG" id="taer:GT409_07165"/>
<dbReference type="SMART" id="SM00257">
    <property type="entry name" value="LysM"/>
    <property type="match status" value="1"/>
</dbReference>
<dbReference type="EMBL" id="CP047593">
    <property type="protein sequence ID" value="QHI69239.1"/>
    <property type="molecule type" value="Genomic_DNA"/>
</dbReference>
<proteinExistence type="predicted"/>
<evidence type="ECO:0000313" key="3">
    <source>
        <dbReference type="EMBL" id="QHI69239.1"/>
    </source>
</evidence>
<dbReference type="PANTHER" id="PTHR34700">
    <property type="entry name" value="POTASSIUM BINDING PROTEIN KBP"/>
    <property type="match status" value="1"/>
</dbReference>
<dbReference type="CDD" id="cd00118">
    <property type="entry name" value="LysM"/>
    <property type="match status" value="1"/>
</dbReference>
<dbReference type="SUPFAM" id="SSF48452">
    <property type="entry name" value="TPR-like"/>
    <property type="match status" value="1"/>
</dbReference>
<feature type="domain" description="LysM" evidence="2">
    <location>
        <begin position="203"/>
        <end position="252"/>
    </location>
</feature>
<reference evidence="3 4" key="1">
    <citation type="submission" date="2020-01" db="EMBL/GenBank/DDBJ databases">
        <title>Ponticoccus aerotolerans gen. nov., sp. nov., an anaerobic bacterium and proposal of Ponticoccusceae fam. nov., Ponticoccusles ord. nov. and Ponticoccuse classis nov. in the phylum Kiritimatiellaeota.</title>
        <authorList>
            <person name="Zhou L.Y."/>
            <person name="Du Z.J."/>
        </authorList>
    </citation>
    <scope>NUCLEOTIDE SEQUENCE [LARGE SCALE GENOMIC DNA]</scope>
    <source>
        <strain evidence="3 4">S-5007</strain>
    </source>
</reference>
<organism evidence="3 4">
    <name type="scientific">Tichowtungia aerotolerans</name>
    <dbReference type="NCBI Taxonomy" id="2697043"/>
    <lineage>
        <taxon>Bacteria</taxon>
        <taxon>Pseudomonadati</taxon>
        <taxon>Kiritimatiellota</taxon>
        <taxon>Tichowtungiia</taxon>
        <taxon>Tichowtungiales</taxon>
        <taxon>Tichowtungiaceae</taxon>
        <taxon>Tichowtungia</taxon>
    </lineage>
</organism>
<keyword evidence="4" id="KW-1185">Reference proteome</keyword>
<protein>
    <submittedName>
        <fullName evidence="3">LysM peptidoglycan-binding domain-containing protein</fullName>
    </submittedName>
</protein>
<name>A0A6P1M321_9BACT</name>
<dbReference type="PANTHER" id="PTHR34700:SF4">
    <property type="entry name" value="PHAGE-LIKE ELEMENT PBSX PROTEIN XKDP"/>
    <property type="match status" value="1"/>
</dbReference>
<dbReference type="InterPro" id="IPR036779">
    <property type="entry name" value="LysM_dom_sf"/>
</dbReference>
<dbReference type="Gene3D" id="1.25.40.10">
    <property type="entry name" value="Tetratricopeptide repeat domain"/>
    <property type="match status" value="1"/>
</dbReference>
<dbReference type="InterPro" id="IPR018392">
    <property type="entry name" value="LysM"/>
</dbReference>
<feature type="compositionally biased region" description="Low complexity" evidence="1">
    <location>
        <begin position="148"/>
        <end position="162"/>
    </location>
</feature>
<dbReference type="InterPro" id="IPR011990">
    <property type="entry name" value="TPR-like_helical_dom_sf"/>
</dbReference>
<evidence type="ECO:0000313" key="4">
    <source>
        <dbReference type="Proteomes" id="UP000464954"/>
    </source>
</evidence>
<dbReference type="AlphaFoldDB" id="A0A6P1M321"/>
<evidence type="ECO:0000256" key="1">
    <source>
        <dbReference type="SAM" id="MobiDB-lite"/>
    </source>
</evidence>
<dbReference type="InterPro" id="IPR052196">
    <property type="entry name" value="Bact_Kbp"/>
</dbReference>
<dbReference type="PROSITE" id="PS51257">
    <property type="entry name" value="PROKAR_LIPOPROTEIN"/>
    <property type="match status" value="1"/>
</dbReference>
<evidence type="ECO:0000259" key="2">
    <source>
        <dbReference type="PROSITE" id="PS51782"/>
    </source>
</evidence>
<dbReference type="PROSITE" id="PS51782">
    <property type="entry name" value="LYSM"/>
    <property type="match status" value="1"/>
</dbReference>
<dbReference type="RefSeq" id="WP_160628381.1">
    <property type="nucleotide sequence ID" value="NZ_CP047593.1"/>
</dbReference>
<dbReference type="Gene3D" id="3.10.350.10">
    <property type="entry name" value="LysM domain"/>
    <property type="match status" value="1"/>
</dbReference>
<dbReference type="Pfam" id="PF01476">
    <property type="entry name" value="LysM"/>
    <property type="match status" value="1"/>
</dbReference>
<dbReference type="SUPFAM" id="SSF54106">
    <property type="entry name" value="LysM domain"/>
    <property type="match status" value="1"/>
</dbReference>
<accession>A0A6P1M321</accession>
<gene>
    <name evidence="3" type="ORF">GT409_07165</name>
</gene>
<dbReference type="Proteomes" id="UP000464954">
    <property type="component" value="Chromosome"/>
</dbReference>
<feature type="region of interest" description="Disordered" evidence="1">
    <location>
        <begin position="146"/>
        <end position="207"/>
    </location>
</feature>